<dbReference type="SUPFAM" id="SSF48008">
    <property type="entry name" value="GntR ligand-binding domain-like"/>
    <property type="match status" value="1"/>
</dbReference>
<evidence type="ECO:0000256" key="4">
    <source>
        <dbReference type="SAM" id="MobiDB-lite"/>
    </source>
</evidence>
<evidence type="ECO:0000256" key="1">
    <source>
        <dbReference type="ARBA" id="ARBA00023015"/>
    </source>
</evidence>
<dbReference type="EMBL" id="CP002014">
    <property type="protein sequence ID" value="ADG17347.1"/>
    <property type="molecule type" value="Genomic_DNA"/>
</dbReference>
<accession>D5WF42</accession>
<reference evidence="5 6" key="2">
    <citation type="journal article" date="2012" name="J. Bacteriol.">
        <title>Genome Sequences of Burkholderia sp. Strains CCGE1002 and H160, Isolated from Legume Nodules in Mexico and Brazil.</title>
        <authorList>
            <person name="Ormeno-Orrillo E."/>
            <person name="Rogel M.A."/>
            <person name="Chueire L.M."/>
            <person name="Tiedje J.M."/>
            <person name="Martinez-Romero E."/>
            <person name="Hungria M."/>
        </authorList>
    </citation>
    <scope>NUCLEOTIDE SEQUENCE [LARGE SCALE GENOMIC DNA]</scope>
    <source>
        <strain evidence="5 6">CCGE1002</strain>
    </source>
</reference>
<name>D5WF42_PARAM</name>
<protein>
    <recommendedName>
        <fullName evidence="7">FCD domain-containing protein</fullName>
    </recommendedName>
</protein>
<evidence type="ECO:0000313" key="6">
    <source>
        <dbReference type="Proteomes" id="UP000002190"/>
    </source>
</evidence>
<evidence type="ECO:0008006" key="7">
    <source>
        <dbReference type="Google" id="ProtNLM"/>
    </source>
</evidence>
<gene>
    <name evidence="5" type="ordered locus">BC1002_3307</name>
</gene>
<dbReference type="eggNOG" id="COG1802">
    <property type="taxonomic scope" value="Bacteria"/>
</dbReference>
<feature type="region of interest" description="Disordered" evidence="4">
    <location>
        <begin position="71"/>
        <end position="95"/>
    </location>
</feature>
<evidence type="ECO:0000256" key="3">
    <source>
        <dbReference type="ARBA" id="ARBA00023163"/>
    </source>
</evidence>
<proteinExistence type="predicted"/>
<sequence>MKETPLIKWTFDSYNDEHRASSARQHFEIVQALENRNAAWAEAITRCHILAAEKAVLDRYQRGAPFVVAGRSPRIEAPHEQPSHNDAGDVKCRVP</sequence>
<feature type="compositionally biased region" description="Basic and acidic residues" evidence="4">
    <location>
        <begin position="73"/>
        <end position="95"/>
    </location>
</feature>
<dbReference type="HOGENOM" id="CLU_2367501_0_0_4"/>
<reference evidence="6" key="1">
    <citation type="submission" date="2010-04" db="EMBL/GenBank/DDBJ databases">
        <title>Complete sequence of chromosome 2 of Burkholderia sp. CCGE1002.</title>
        <authorList>
            <consortium name="US DOE Joint Genome Institute"/>
            <person name="Lucas S."/>
            <person name="Copeland A."/>
            <person name="Lapidus A."/>
            <person name="Cheng J.-F."/>
            <person name="Bruce D."/>
            <person name="Goodwin L."/>
            <person name="Pitluck S."/>
            <person name="Chertkov O."/>
            <person name="Detter J.C."/>
            <person name="Han C."/>
            <person name="Tapia R."/>
            <person name="Land M."/>
            <person name="Hauser L."/>
            <person name="Kyrpides N."/>
            <person name="Ovchinnikova G."/>
            <person name="Martinez-Romero E."/>
            <person name="Hernandez M.A.R."/>
            <person name="Tiedje J.M."/>
            <person name="Woyke T."/>
        </authorList>
    </citation>
    <scope>NUCLEOTIDE SEQUENCE [LARGE SCALE GENOMIC DNA]</scope>
    <source>
        <strain evidence="6">CCGE1002</strain>
    </source>
</reference>
<dbReference type="Proteomes" id="UP000002190">
    <property type="component" value="Chromosome 2"/>
</dbReference>
<dbReference type="AlphaFoldDB" id="D5WF42"/>
<dbReference type="GO" id="GO:0003677">
    <property type="term" value="F:DNA binding"/>
    <property type="evidence" value="ECO:0007669"/>
    <property type="project" value="UniProtKB-KW"/>
</dbReference>
<keyword evidence="2" id="KW-0238">DNA-binding</keyword>
<keyword evidence="1" id="KW-0805">Transcription regulation</keyword>
<evidence type="ECO:0000313" key="5">
    <source>
        <dbReference type="EMBL" id="ADG17347.1"/>
    </source>
</evidence>
<evidence type="ECO:0000256" key="2">
    <source>
        <dbReference type="ARBA" id="ARBA00023125"/>
    </source>
</evidence>
<organism evidence="5 6">
    <name type="scientific">Paraburkholderia atlantica</name>
    <dbReference type="NCBI Taxonomy" id="2654982"/>
    <lineage>
        <taxon>Bacteria</taxon>
        <taxon>Pseudomonadati</taxon>
        <taxon>Pseudomonadota</taxon>
        <taxon>Betaproteobacteria</taxon>
        <taxon>Burkholderiales</taxon>
        <taxon>Burkholderiaceae</taxon>
        <taxon>Paraburkholderia</taxon>
    </lineage>
</organism>
<dbReference type="KEGG" id="bge:BC1002_3307"/>
<keyword evidence="3" id="KW-0804">Transcription</keyword>
<dbReference type="Gene3D" id="1.20.120.530">
    <property type="entry name" value="GntR ligand-binding domain-like"/>
    <property type="match status" value="1"/>
</dbReference>
<dbReference type="InterPro" id="IPR008920">
    <property type="entry name" value="TF_FadR/GntR_C"/>
</dbReference>